<protein>
    <submittedName>
        <fullName evidence="2">Helix-turn-helix domain-containing protein</fullName>
    </submittedName>
</protein>
<evidence type="ECO:0000259" key="1">
    <source>
        <dbReference type="Pfam" id="PF12728"/>
    </source>
</evidence>
<dbReference type="Pfam" id="PF12728">
    <property type="entry name" value="HTH_17"/>
    <property type="match status" value="1"/>
</dbReference>
<dbReference type="Proteomes" id="UP001183420">
    <property type="component" value="Unassembled WGS sequence"/>
</dbReference>
<sequence>MTGPQPPATERAVPDLPFLYRVSDAVQLLNLSRSVVYDLMRTGRLRTVRQGRSRRIPASALHDYVALLEREAGGER</sequence>
<proteinExistence type="predicted"/>
<name>A0ABU2LNW3_9ACTN</name>
<organism evidence="2 3">
    <name type="scientific">Streptomyces millisiae</name>
    <dbReference type="NCBI Taxonomy" id="3075542"/>
    <lineage>
        <taxon>Bacteria</taxon>
        <taxon>Bacillati</taxon>
        <taxon>Actinomycetota</taxon>
        <taxon>Actinomycetes</taxon>
        <taxon>Kitasatosporales</taxon>
        <taxon>Streptomycetaceae</taxon>
        <taxon>Streptomyces</taxon>
    </lineage>
</organism>
<dbReference type="InterPro" id="IPR010093">
    <property type="entry name" value="SinI_DNA-bd"/>
</dbReference>
<evidence type="ECO:0000313" key="2">
    <source>
        <dbReference type="EMBL" id="MDT0319277.1"/>
    </source>
</evidence>
<gene>
    <name evidence="2" type="ORF">RNC47_13110</name>
</gene>
<comment type="caution">
    <text evidence="2">The sequence shown here is derived from an EMBL/GenBank/DDBJ whole genome shotgun (WGS) entry which is preliminary data.</text>
</comment>
<reference evidence="3" key="1">
    <citation type="submission" date="2023-07" db="EMBL/GenBank/DDBJ databases">
        <title>30 novel species of actinomycetes from the DSMZ collection.</title>
        <authorList>
            <person name="Nouioui I."/>
        </authorList>
    </citation>
    <scope>NUCLEOTIDE SEQUENCE [LARGE SCALE GENOMIC DNA]</scope>
    <source>
        <strain evidence="3">DSM 44918</strain>
    </source>
</reference>
<accession>A0ABU2LNW3</accession>
<dbReference type="NCBIfam" id="TIGR01764">
    <property type="entry name" value="excise"/>
    <property type="match status" value="1"/>
</dbReference>
<evidence type="ECO:0000313" key="3">
    <source>
        <dbReference type="Proteomes" id="UP001183420"/>
    </source>
</evidence>
<dbReference type="RefSeq" id="WP_311598478.1">
    <property type="nucleotide sequence ID" value="NZ_JAVREM010000012.1"/>
</dbReference>
<dbReference type="InterPro" id="IPR041657">
    <property type="entry name" value="HTH_17"/>
</dbReference>
<feature type="domain" description="Helix-turn-helix" evidence="1">
    <location>
        <begin position="19"/>
        <end position="65"/>
    </location>
</feature>
<dbReference type="EMBL" id="JAVREM010000012">
    <property type="protein sequence ID" value="MDT0319277.1"/>
    <property type="molecule type" value="Genomic_DNA"/>
</dbReference>
<keyword evidence="3" id="KW-1185">Reference proteome</keyword>